<gene>
    <name evidence="2" type="ORF">E5676_scaffold208G00650</name>
</gene>
<dbReference type="AlphaFoldDB" id="A0A5D3E170"/>
<evidence type="ECO:0000256" key="1">
    <source>
        <dbReference type="SAM" id="MobiDB-lite"/>
    </source>
</evidence>
<feature type="region of interest" description="Disordered" evidence="1">
    <location>
        <begin position="42"/>
        <end position="99"/>
    </location>
</feature>
<dbReference type="Proteomes" id="UP000321947">
    <property type="component" value="Unassembled WGS sequence"/>
</dbReference>
<dbReference type="EMBL" id="SSTD01001237">
    <property type="protein sequence ID" value="TYK29833.1"/>
    <property type="molecule type" value="Genomic_DNA"/>
</dbReference>
<proteinExistence type="predicted"/>
<organism evidence="2 3">
    <name type="scientific">Cucumis melo var. makuwa</name>
    <name type="common">Oriental melon</name>
    <dbReference type="NCBI Taxonomy" id="1194695"/>
    <lineage>
        <taxon>Eukaryota</taxon>
        <taxon>Viridiplantae</taxon>
        <taxon>Streptophyta</taxon>
        <taxon>Embryophyta</taxon>
        <taxon>Tracheophyta</taxon>
        <taxon>Spermatophyta</taxon>
        <taxon>Magnoliopsida</taxon>
        <taxon>eudicotyledons</taxon>
        <taxon>Gunneridae</taxon>
        <taxon>Pentapetalae</taxon>
        <taxon>rosids</taxon>
        <taxon>fabids</taxon>
        <taxon>Cucurbitales</taxon>
        <taxon>Cucurbitaceae</taxon>
        <taxon>Benincaseae</taxon>
        <taxon>Cucumis</taxon>
    </lineage>
</organism>
<comment type="caution">
    <text evidence="2">The sequence shown here is derived from an EMBL/GenBank/DDBJ whole genome shotgun (WGS) entry which is preliminary data.</text>
</comment>
<evidence type="ECO:0000313" key="2">
    <source>
        <dbReference type="EMBL" id="TYK29833.1"/>
    </source>
</evidence>
<sequence>MVLPNQSSTARSRRSHSLSSSSPSPTLSLFISYTRASRPSISVVLPPSDRRRVKQRENSGRVCTGYKRSSRAESNKPSRAVSREPSRLPSQVDFPSQSLEPPSYLSRVHSCRVPVSLGVGEVTLEFRNFRASAVEANSPLLGWIRLDADLNEILATSQYGLRVNRLLYLWGSVPYRHGILRDHETDMCILRDTRLICEGMARGRPARDKKDA</sequence>
<feature type="region of interest" description="Disordered" evidence="1">
    <location>
        <begin position="1"/>
        <end position="26"/>
    </location>
</feature>
<evidence type="ECO:0008006" key="4">
    <source>
        <dbReference type="Google" id="ProtNLM"/>
    </source>
</evidence>
<feature type="compositionally biased region" description="Basic and acidic residues" evidence="1">
    <location>
        <begin position="70"/>
        <end position="86"/>
    </location>
</feature>
<accession>A0A5D3E170</accession>
<name>A0A5D3E170_CUCMM</name>
<feature type="compositionally biased region" description="Low complexity" evidence="1">
    <location>
        <begin position="17"/>
        <end position="26"/>
    </location>
</feature>
<protein>
    <recommendedName>
        <fullName evidence="4">Ty3-gypsy retrotransposon protein</fullName>
    </recommendedName>
</protein>
<evidence type="ECO:0000313" key="3">
    <source>
        <dbReference type="Proteomes" id="UP000321947"/>
    </source>
</evidence>
<reference evidence="2 3" key="1">
    <citation type="submission" date="2019-08" db="EMBL/GenBank/DDBJ databases">
        <title>Draft genome sequences of two oriental melons (Cucumis melo L. var makuwa).</title>
        <authorList>
            <person name="Kwon S.-Y."/>
        </authorList>
    </citation>
    <scope>NUCLEOTIDE SEQUENCE [LARGE SCALE GENOMIC DNA]</scope>
    <source>
        <strain evidence="3">cv. Chang Bougi</strain>
        <tissue evidence="2">Leaf</tissue>
    </source>
</reference>